<dbReference type="NCBIfam" id="TIGR04057">
    <property type="entry name" value="SusC_RagA_signa"/>
    <property type="match status" value="1"/>
</dbReference>
<comment type="similarity">
    <text evidence="7">Belongs to the TonB-dependent receptor family.</text>
</comment>
<dbReference type="Pfam" id="PF07715">
    <property type="entry name" value="Plug"/>
    <property type="match status" value="1"/>
</dbReference>
<dbReference type="InterPro" id="IPR036942">
    <property type="entry name" value="Beta-barrel_TonB_sf"/>
</dbReference>
<dbReference type="SUPFAM" id="SSF56935">
    <property type="entry name" value="Porins"/>
    <property type="match status" value="1"/>
</dbReference>
<sequence length="1144" mass="128170">MMDNFYLKKSYRYKCSNNYLILFSILFILVIHPVNLCAQNKEITLSVKNASLQEVLDQIENKTIYRFTYRDVNLTKEKKVTITVNQMPIETFLNKVLPPMSLTFKKSGNTFAIIPMKQEKGKKLTGVVVDENNEPLIGVSIQVKGVSKGTTTDIDGKFTIDADPNTALIFSYLGYLTQEQKIKDQTNLKVNMIPDTQTLDEVIVIGYGAQRRRDLTGSISSIKGEEMPQIGSTTLGQALKGQVAGMSFTQTSSQPGAAVWMQIRGAATGASPLIVVDGVPVSTMWEPDPGLNFGKGDKESVLDNINPDDILDIQVLKDASATSIYGSRAAGGVILITTKRGSTDEKVNVSFKASYTGQWIAEKPEVMNPKEYMIASNDSQLERWMQSSGYYPWGTLPPSEDINEMRRRYEAAGKAWNYSWDEIQNFTGGTDWYDAVTRNGQIQDYNLSVSGSGKKSNYLISLGYMGNDGIVKNNDYNRTSGRINLDQTFSKYFKGGITVSYSHIKSNDVPISGKSGSTTLFMAVRKYDPTIPIRDENGNYALGRIYGLAQNPASILDATMLTQKDNLLTSAFLDIMPAKGLVVKTTVGYDRKFASTGAYFPMTTQEGINANGGIAKINENNLSNYYINMTATYNKTFANDHALTLMAGWEYQKVVSESLSGENRGFPYDGVKWHNLDLGTYEKPIASSSKTTDQNASFIARLNYTYKDRYLLTANFRRDGSSNFAANKQWGNFGGISVAWRMNEESFMKPIEWLSNLKLRFGAGITGYAGSLTGTRTYYTPGKDYYFNNKLTSGVALAVLGNPDLSWESQQDINIGLDFGFFNNKFGGTIDVYERKIRDRIGTKNLMSYHEINTLNYNTQRIDNTRGVDLSLYGTVVTKSGFNWRSQFTLTYYRDFTSKRDPSEVLDINTPARNIDWNDVWSYLSDGLIMPGETVPHMPGALPGTIKIKDINGYLYDADGSIMRDADGRPMYLGEPDGKIDNADLVVIHNKTPIPVSWTNTFSYKNFDLSIHMYGKFNHYKNTDYLVNIAYGPYEGTNTSPYFNDRFTFNNTTSTIPAFTQNTSSSFGYADYFMEKAWFIRLDNITLGYTLPKSITKKVLQSVRFYASMKNILTLTPYKGYDPEYDVYTYPSTSSFTVGVDIKF</sequence>
<evidence type="ECO:0000256" key="1">
    <source>
        <dbReference type="ARBA" id="ARBA00004571"/>
    </source>
</evidence>
<proteinExistence type="inferred from homology"/>
<dbReference type="Proteomes" id="UP001292913">
    <property type="component" value="Unassembled WGS sequence"/>
</dbReference>
<evidence type="ECO:0000313" key="9">
    <source>
        <dbReference type="EMBL" id="MDY7258582.1"/>
    </source>
</evidence>
<evidence type="ECO:0000256" key="2">
    <source>
        <dbReference type="ARBA" id="ARBA00022448"/>
    </source>
</evidence>
<keyword evidence="4 7" id="KW-0812">Transmembrane</keyword>
<dbReference type="Gene3D" id="2.170.130.10">
    <property type="entry name" value="TonB-dependent receptor, plug domain"/>
    <property type="match status" value="1"/>
</dbReference>
<dbReference type="Gene3D" id="2.40.170.20">
    <property type="entry name" value="TonB-dependent receptor, beta-barrel domain"/>
    <property type="match status" value="1"/>
</dbReference>
<evidence type="ECO:0000259" key="8">
    <source>
        <dbReference type="Pfam" id="PF07715"/>
    </source>
</evidence>
<evidence type="ECO:0000256" key="5">
    <source>
        <dbReference type="ARBA" id="ARBA00023136"/>
    </source>
</evidence>
<keyword evidence="3 7" id="KW-1134">Transmembrane beta strand</keyword>
<dbReference type="RefSeq" id="WP_258978267.1">
    <property type="nucleotide sequence ID" value="NZ_JARZAK010000007.1"/>
</dbReference>
<keyword evidence="10" id="KW-1185">Reference proteome</keyword>
<evidence type="ECO:0000256" key="6">
    <source>
        <dbReference type="ARBA" id="ARBA00023237"/>
    </source>
</evidence>
<name>A0ABU5HQV9_9BACE</name>
<dbReference type="SUPFAM" id="SSF49464">
    <property type="entry name" value="Carboxypeptidase regulatory domain-like"/>
    <property type="match status" value="1"/>
</dbReference>
<dbReference type="PROSITE" id="PS52016">
    <property type="entry name" value="TONB_DEPENDENT_REC_3"/>
    <property type="match status" value="1"/>
</dbReference>
<evidence type="ECO:0000313" key="10">
    <source>
        <dbReference type="Proteomes" id="UP001292913"/>
    </source>
</evidence>
<dbReference type="EMBL" id="JARZAK010000007">
    <property type="protein sequence ID" value="MDY7258582.1"/>
    <property type="molecule type" value="Genomic_DNA"/>
</dbReference>
<dbReference type="InterPro" id="IPR008969">
    <property type="entry name" value="CarboxyPept-like_regulatory"/>
</dbReference>
<dbReference type="InterPro" id="IPR012910">
    <property type="entry name" value="Plug_dom"/>
</dbReference>
<keyword evidence="6 7" id="KW-0998">Cell outer membrane</keyword>
<gene>
    <name evidence="9" type="ORF">QHG74_12755</name>
</gene>
<evidence type="ECO:0000256" key="7">
    <source>
        <dbReference type="PROSITE-ProRule" id="PRU01360"/>
    </source>
</evidence>
<keyword evidence="5 7" id="KW-0472">Membrane</keyword>
<dbReference type="Gene3D" id="2.60.40.1120">
    <property type="entry name" value="Carboxypeptidase-like, regulatory domain"/>
    <property type="match status" value="1"/>
</dbReference>
<dbReference type="InterPro" id="IPR023997">
    <property type="entry name" value="TonB-dep_OMP_SusC/RagA_CS"/>
</dbReference>
<dbReference type="InterPro" id="IPR023996">
    <property type="entry name" value="TonB-dep_OMP_SusC/RagA"/>
</dbReference>
<keyword evidence="2 7" id="KW-0813">Transport</keyword>
<feature type="domain" description="TonB-dependent receptor plug" evidence="8">
    <location>
        <begin position="212"/>
        <end position="333"/>
    </location>
</feature>
<keyword evidence="9" id="KW-0675">Receptor</keyword>
<comment type="caution">
    <text evidence="9">The sequence shown here is derived from an EMBL/GenBank/DDBJ whole genome shotgun (WGS) entry which is preliminary data.</text>
</comment>
<protein>
    <submittedName>
        <fullName evidence="9">TonB-dependent receptor</fullName>
    </submittedName>
</protein>
<dbReference type="InterPro" id="IPR037066">
    <property type="entry name" value="Plug_dom_sf"/>
</dbReference>
<evidence type="ECO:0000256" key="4">
    <source>
        <dbReference type="ARBA" id="ARBA00022692"/>
    </source>
</evidence>
<comment type="subcellular location">
    <subcellularLocation>
        <location evidence="1 7">Cell outer membrane</location>
        <topology evidence="1 7">Multi-pass membrane protein</topology>
    </subcellularLocation>
</comment>
<dbReference type="NCBIfam" id="TIGR04056">
    <property type="entry name" value="OMP_RagA_SusC"/>
    <property type="match status" value="1"/>
</dbReference>
<dbReference type="Pfam" id="PF13715">
    <property type="entry name" value="CarbopepD_reg_2"/>
    <property type="match status" value="1"/>
</dbReference>
<organism evidence="9 10">
    <name type="scientific">Bacteroides vicugnae</name>
    <dbReference type="NCBI Taxonomy" id="3037989"/>
    <lineage>
        <taxon>Bacteria</taxon>
        <taxon>Pseudomonadati</taxon>
        <taxon>Bacteroidota</taxon>
        <taxon>Bacteroidia</taxon>
        <taxon>Bacteroidales</taxon>
        <taxon>Bacteroidaceae</taxon>
        <taxon>Bacteroides</taxon>
    </lineage>
</organism>
<accession>A0ABU5HQV9</accession>
<reference evidence="9 10" key="1">
    <citation type="submission" date="2023-04" db="EMBL/GenBank/DDBJ databases">
        <title>Bacteroides pacosi sp. nov., isolated from the fecal material of an alpaca.</title>
        <authorList>
            <person name="Miller S."/>
            <person name="Hendry M."/>
            <person name="King J."/>
            <person name="Sankaranarayanan K."/>
            <person name="Lawson P.A."/>
        </authorList>
    </citation>
    <scope>NUCLEOTIDE SEQUENCE [LARGE SCALE GENOMIC DNA]</scope>
    <source>
        <strain evidence="9 10">A2-P53</strain>
    </source>
</reference>
<evidence type="ECO:0000256" key="3">
    <source>
        <dbReference type="ARBA" id="ARBA00022452"/>
    </source>
</evidence>
<dbReference type="InterPro" id="IPR039426">
    <property type="entry name" value="TonB-dep_rcpt-like"/>
</dbReference>